<evidence type="ECO:0000256" key="4">
    <source>
        <dbReference type="ARBA" id="ARBA00023136"/>
    </source>
</evidence>
<keyword evidence="4" id="KW-0472">Membrane</keyword>
<organism evidence="6">
    <name type="scientific">marine sediment metagenome</name>
    <dbReference type="NCBI Taxonomy" id="412755"/>
    <lineage>
        <taxon>unclassified sequences</taxon>
        <taxon>metagenomes</taxon>
        <taxon>ecological metagenomes</taxon>
    </lineage>
</organism>
<dbReference type="GO" id="GO:0005262">
    <property type="term" value="F:calcium channel activity"/>
    <property type="evidence" value="ECO:0007669"/>
    <property type="project" value="TreeGrafter"/>
</dbReference>
<dbReference type="EMBL" id="BARS01007435">
    <property type="protein sequence ID" value="GAF83076.1"/>
    <property type="molecule type" value="Genomic_DNA"/>
</dbReference>
<dbReference type="Gene3D" id="1.20.1420.30">
    <property type="entry name" value="NCX, central ion-binding region"/>
    <property type="match status" value="1"/>
</dbReference>
<comment type="subcellular location">
    <subcellularLocation>
        <location evidence="1">Membrane</location>
        <topology evidence="1">Multi-pass membrane protein</topology>
    </subcellularLocation>
</comment>
<dbReference type="GO" id="GO:0006874">
    <property type="term" value="P:intracellular calcium ion homeostasis"/>
    <property type="evidence" value="ECO:0007669"/>
    <property type="project" value="TreeGrafter"/>
</dbReference>
<evidence type="ECO:0000313" key="6">
    <source>
        <dbReference type="EMBL" id="GAF83076.1"/>
    </source>
</evidence>
<dbReference type="GO" id="GO:0008273">
    <property type="term" value="F:calcium, potassium:sodium antiporter activity"/>
    <property type="evidence" value="ECO:0007669"/>
    <property type="project" value="TreeGrafter"/>
</dbReference>
<proteinExistence type="predicted"/>
<dbReference type="PANTHER" id="PTHR10846">
    <property type="entry name" value="SODIUM/POTASSIUM/CALCIUM EXCHANGER"/>
    <property type="match status" value="1"/>
</dbReference>
<evidence type="ECO:0000259" key="5">
    <source>
        <dbReference type="Pfam" id="PF01699"/>
    </source>
</evidence>
<dbReference type="GO" id="GO:0005886">
    <property type="term" value="C:plasma membrane"/>
    <property type="evidence" value="ECO:0007669"/>
    <property type="project" value="TreeGrafter"/>
</dbReference>
<sequence>MIEAGFIVLGLMGLLWGSDYAVNAAREIARKLRISELIVGLTIVSIGTSLPEISTNLLAGFSTLSGVDASGIAVGNIIGSELSQITILLG</sequence>
<comment type="caution">
    <text evidence="6">The sequence shown here is derived from an EMBL/GenBank/DDBJ whole genome shotgun (WGS) entry which is preliminary data.</text>
</comment>
<dbReference type="InterPro" id="IPR004837">
    <property type="entry name" value="NaCa_Exmemb"/>
</dbReference>
<keyword evidence="3" id="KW-1133">Transmembrane helix</keyword>
<reference evidence="6" key="1">
    <citation type="journal article" date="2014" name="Front. Microbiol.">
        <title>High frequency of phylogenetically diverse reductive dehalogenase-homologous genes in deep subseafloor sedimentary metagenomes.</title>
        <authorList>
            <person name="Kawai M."/>
            <person name="Futagami T."/>
            <person name="Toyoda A."/>
            <person name="Takaki Y."/>
            <person name="Nishi S."/>
            <person name="Hori S."/>
            <person name="Arai W."/>
            <person name="Tsubouchi T."/>
            <person name="Morono Y."/>
            <person name="Uchiyama I."/>
            <person name="Ito T."/>
            <person name="Fujiyama A."/>
            <person name="Inagaki F."/>
            <person name="Takami H."/>
        </authorList>
    </citation>
    <scope>NUCLEOTIDE SEQUENCE</scope>
    <source>
        <strain evidence="6">Expedition CK06-06</strain>
    </source>
</reference>
<gene>
    <name evidence="6" type="ORF">S01H1_14313</name>
</gene>
<evidence type="ECO:0000256" key="3">
    <source>
        <dbReference type="ARBA" id="ARBA00022989"/>
    </source>
</evidence>
<evidence type="ECO:0000256" key="1">
    <source>
        <dbReference type="ARBA" id="ARBA00004141"/>
    </source>
</evidence>
<keyword evidence="2" id="KW-0812">Transmembrane</keyword>
<dbReference type="AlphaFoldDB" id="X0T6X9"/>
<dbReference type="InterPro" id="IPR044880">
    <property type="entry name" value="NCX_ion-bd_dom_sf"/>
</dbReference>
<dbReference type="Pfam" id="PF01699">
    <property type="entry name" value="Na_Ca_ex"/>
    <property type="match status" value="1"/>
</dbReference>
<accession>X0T6X9</accession>
<name>X0T6X9_9ZZZZ</name>
<feature type="domain" description="Sodium/calcium exchanger membrane region" evidence="5">
    <location>
        <begin position="4"/>
        <end position="90"/>
    </location>
</feature>
<feature type="non-terminal residue" evidence="6">
    <location>
        <position position="90"/>
    </location>
</feature>
<dbReference type="InterPro" id="IPR004481">
    <property type="entry name" value="K/Na/Ca-exchanger"/>
</dbReference>
<dbReference type="PANTHER" id="PTHR10846:SF8">
    <property type="entry name" value="INNER MEMBRANE PROTEIN YRBG"/>
    <property type="match status" value="1"/>
</dbReference>
<protein>
    <recommendedName>
        <fullName evidence="5">Sodium/calcium exchanger membrane region domain-containing protein</fullName>
    </recommendedName>
</protein>
<evidence type="ECO:0000256" key="2">
    <source>
        <dbReference type="ARBA" id="ARBA00022692"/>
    </source>
</evidence>